<evidence type="ECO:0000313" key="3">
    <source>
        <dbReference type="Proteomes" id="UP000007807"/>
    </source>
</evidence>
<name>F4BY41_METSG</name>
<feature type="domain" description="LUD" evidence="1">
    <location>
        <begin position="33"/>
        <end position="216"/>
    </location>
</feature>
<dbReference type="EMBL" id="CP002565">
    <property type="protein sequence ID" value="AEB68793.1"/>
    <property type="molecule type" value="Genomic_DNA"/>
</dbReference>
<dbReference type="RefSeq" id="WP_013719828.1">
    <property type="nucleotide sequence ID" value="NC_015416.1"/>
</dbReference>
<evidence type="ECO:0000259" key="1">
    <source>
        <dbReference type="Pfam" id="PF02589"/>
    </source>
</evidence>
<accession>F4BY41</accession>
<reference evidence="2 3" key="1">
    <citation type="journal article" date="2011" name="J. Bacteriol.">
        <title>Complete genome sequence of Methanosaeta concilii, a specialist in aceticlastic methanogenesis.</title>
        <authorList>
            <person name="Barber R.D."/>
            <person name="Zhang L."/>
            <person name="Harnack M."/>
            <person name="Olson M.V."/>
            <person name="Kaul R."/>
            <person name="Ingram-Smith C."/>
            <person name="Smith K.S."/>
        </authorList>
    </citation>
    <scope>NUCLEOTIDE SEQUENCE [LARGE SCALE GENOMIC DNA]</scope>
    <source>
        <strain evidence="3">ATCC 5969 / DSM 3671 / JCM 10134 / NBRC 103675 / OCM 69 / GP-6</strain>
    </source>
</reference>
<dbReference type="PANTHER" id="PTHR36179:SF2">
    <property type="entry name" value="LUD DOMAIN-CONTAINING PROTEIN"/>
    <property type="match status" value="1"/>
</dbReference>
<dbReference type="KEGG" id="mcj:MCON_2317"/>
<gene>
    <name evidence="2" type="ordered locus">MCON_2317</name>
</gene>
<dbReference type="InterPro" id="IPR003741">
    <property type="entry name" value="LUD_dom"/>
</dbReference>
<dbReference type="OrthoDB" id="105469at2157"/>
<dbReference type="HOGENOM" id="CLU_107893_0_0_2"/>
<evidence type="ECO:0000313" key="2">
    <source>
        <dbReference type="EMBL" id="AEB68793.1"/>
    </source>
</evidence>
<dbReference type="Pfam" id="PF02589">
    <property type="entry name" value="LUD_dom"/>
    <property type="match status" value="1"/>
</dbReference>
<dbReference type="InterPro" id="IPR024185">
    <property type="entry name" value="FTHF_cligase-like_sf"/>
</dbReference>
<organism evidence="2 3">
    <name type="scientific">Methanothrix soehngenii (strain ATCC 5969 / DSM 3671 / JCM 10134 / NBRC 103675 / OCM 69 / GP-6)</name>
    <name type="common">Methanosaeta concilii</name>
    <dbReference type="NCBI Taxonomy" id="990316"/>
    <lineage>
        <taxon>Archaea</taxon>
        <taxon>Methanobacteriati</taxon>
        <taxon>Methanobacteriota</taxon>
        <taxon>Stenosarchaea group</taxon>
        <taxon>Methanomicrobia</taxon>
        <taxon>Methanotrichales</taxon>
        <taxon>Methanotrichaceae</taxon>
        <taxon>Methanothrix</taxon>
    </lineage>
</organism>
<dbReference type="PANTHER" id="PTHR36179">
    <property type="entry name" value="LUD_DOM DOMAIN-CONTAINING PROTEIN"/>
    <property type="match status" value="1"/>
</dbReference>
<sequence length="223" mass="24498">MVYPSKYSAINLLPELDLDKEKWSQIPSEESIASTIKAIEKRGVRVVRLPDGNQALAKIKELIPPGSEVMNGSSTTLIEIGFQELMDSGEHEWKDMKLMVTGENDAQKRAKIRRKTVTSDYFLSGVNAIAMTGELVGCDATGSRVGAWPYGAGNLLLVAGTNKIVPSLDDALRRIREYTFPLEDLRSRNVYGVPSKIGKCVILANESQPGRVTLLLIDESLGY</sequence>
<dbReference type="InParanoid" id="F4BY41"/>
<dbReference type="Gene3D" id="3.40.50.10420">
    <property type="entry name" value="NagB/RpiA/CoA transferase-like"/>
    <property type="match status" value="1"/>
</dbReference>
<dbReference type="AlphaFoldDB" id="F4BY41"/>
<dbReference type="GeneID" id="10461740"/>
<proteinExistence type="predicted"/>
<keyword evidence="3" id="KW-1185">Reference proteome</keyword>
<dbReference type="Proteomes" id="UP000007807">
    <property type="component" value="Chromosome"/>
</dbReference>
<protein>
    <recommendedName>
        <fullName evidence="1">LUD domain-containing protein</fullName>
    </recommendedName>
</protein>